<reference evidence="9" key="1">
    <citation type="journal article" date="2011" name="Genome Biol.">
        <title>The draft genome of the carcinogenic human liver fluke Clonorchis sinensis.</title>
        <authorList>
            <person name="Wang X."/>
            <person name="Chen W."/>
            <person name="Huang Y."/>
            <person name="Sun J."/>
            <person name="Men J."/>
            <person name="Liu H."/>
            <person name="Luo F."/>
            <person name="Guo L."/>
            <person name="Lv X."/>
            <person name="Deng C."/>
            <person name="Zhou C."/>
            <person name="Fan Y."/>
            <person name="Li X."/>
            <person name="Huang L."/>
            <person name="Hu Y."/>
            <person name="Liang C."/>
            <person name="Hu X."/>
            <person name="Xu J."/>
            <person name="Yu X."/>
        </authorList>
    </citation>
    <scope>NUCLEOTIDE SEQUENCE [LARGE SCALE GENOMIC DNA]</scope>
    <source>
        <strain evidence="9">Henan</strain>
    </source>
</reference>
<sequence>MEEGVISDVRRLEIKNTSTGSPFLFCPTIEIAGPQSDDLNERNNDFDIDRRPSSEIQSVQSGENRWSNLVLHHIPDRRCSFLYRRESDDNYSLYSSRHPSIAGEDAHVDHVDEPIVTPFAQILASLRRIRANFIILTNITSSKDSRFGTSHTNFGDGGQNMALIQEEQLKVSASETLEELEWCLERLENIQTHRSVSDMATSKFRKMLNKELSQFTDSCQNAKQISEYICSTFLDPNEVDPNTAITHLPDMASNENLSRDSAKTTNVTQKTSNSTEVRVSGASFLNIADTEGPKAALQQWLPKANTESFQSCDCSTPTSELSVDVLPPGLKSDQMTRLTQFVVTGLDQWGVDIFELSQLTSNPLTCLFYAIFQKRGLIKRFSIPEMNLVRYVNLIEEKYNDVPYHNRVHAADVLQSTHVLLNASALMSVFTDLEVMAVLFACAIHDVDHPGLTNQFLINTNNELAILYNDTSVLENHHLAVGFQLLTRPGCDILENVPKKQRLSLRRMVIDMVLATDMSKHMSLLADLKTMVETKKVAGSGILTLDNYSDRMQILQNMIHCADLSNPTKSLNLYRQWNARIMEEHFRQGDRERERGLDLSPMCDRTTASIEKTQVSFIDYIVHPLWETWSDLVHPDALQILDTLDENREWYLNQIAKETVSEDSEPPEDKQ</sequence>
<accession>G7YCW0</accession>
<dbReference type="PRINTS" id="PR00387">
    <property type="entry name" value="PDIESTERASE1"/>
</dbReference>
<keyword evidence="10" id="KW-1185">Reference proteome</keyword>
<dbReference type="SUPFAM" id="SSF109604">
    <property type="entry name" value="HD-domain/PDEase-like"/>
    <property type="match status" value="1"/>
</dbReference>
<evidence type="ECO:0000256" key="2">
    <source>
        <dbReference type="ARBA" id="ARBA00022801"/>
    </source>
</evidence>
<feature type="binding site" evidence="5">
    <location>
        <position position="563"/>
    </location>
    <ligand>
        <name>AMP</name>
        <dbReference type="ChEBI" id="CHEBI:456215"/>
    </ligand>
</feature>
<feature type="domain" description="PDEase" evidence="8">
    <location>
        <begin position="323"/>
        <end position="658"/>
    </location>
</feature>
<feature type="binding site" evidence="5">
    <location>
        <position position="614"/>
    </location>
    <ligand>
        <name>AMP</name>
        <dbReference type="ChEBI" id="CHEBI:456215"/>
    </ligand>
</feature>
<dbReference type="InterPro" id="IPR023174">
    <property type="entry name" value="PDEase_CS"/>
</dbReference>
<dbReference type="InterPro" id="IPR002073">
    <property type="entry name" value="PDEase_catalytic_dom"/>
</dbReference>
<organism evidence="9 10">
    <name type="scientific">Clonorchis sinensis</name>
    <name type="common">Chinese liver fluke</name>
    <dbReference type="NCBI Taxonomy" id="79923"/>
    <lineage>
        <taxon>Eukaryota</taxon>
        <taxon>Metazoa</taxon>
        <taxon>Spiralia</taxon>
        <taxon>Lophotrochozoa</taxon>
        <taxon>Platyhelminthes</taxon>
        <taxon>Trematoda</taxon>
        <taxon>Digenea</taxon>
        <taxon>Opisthorchiida</taxon>
        <taxon>Opisthorchiata</taxon>
        <taxon>Opisthorchiidae</taxon>
        <taxon>Clonorchis</taxon>
    </lineage>
</organism>
<evidence type="ECO:0000256" key="7">
    <source>
        <dbReference type="RuleBase" id="RU363067"/>
    </source>
</evidence>
<evidence type="ECO:0000256" key="5">
    <source>
        <dbReference type="PIRSR" id="PIRSR623088-2"/>
    </source>
</evidence>
<evidence type="ECO:0000259" key="8">
    <source>
        <dbReference type="PROSITE" id="PS51845"/>
    </source>
</evidence>
<dbReference type="AlphaFoldDB" id="G7YCW0"/>
<dbReference type="PROSITE" id="PS00126">
    <property type="entry name" value="PDEASE_I_1"/>
    <property type="match status" value="1"/>
</dbReference>
<dbReference type="Pfam" id="PF18100">
    <property type="entry name" value="PDE4_UCR"/>
    <property type="match status" value="1"/>
</dbReference>
<dbReference type="SMART" id="SM00471">
    <property type="entry name" value="HDc"/>
    <property type="match status" value="1"/>
</dbReference>
<evidence type="ECO:0000256" key="1">
    <source>
        <dbReference type="ARBA" id="ARBA00022723"/>
    </source>
</evidence>
<dbReference type="GO" id="GO:0004114">
    <property type="term" value="F:3',5'-cyclic-nucleotide phosphodiesterase activity"/>
    <property type="evidence" value="ECO:0007669"/>
    <property type="project" value="InterPro"/>
</dbReference>
<dbReference type="EMBL" id="DF143080">
    <property type="protein sequence ID" value="GAA50794.1"/>
    <property type="molecule type" value="Genomic_DNA"/>
</dbReference>
<feature type="binding site" evidence="6">
    <location>
        <position position="446"/>
    </location>
    <ligand>
        <name>Zn(2+)</name>
        <dbReference type="ChEBI" id="CHEBI:29105"/>
        <label>2</label>
    </ligand>
</feature>
<evidence type="ECO:0000256" key="3">
    <source>
        <dbReference type="ARBA" id="ARBA00023149"/>
    </source>
</evidence>
<gene>
    <name evidence="9" type="ORF">CLF_105049</name>
</gene>
<dbReference type="PANTHER" id="PTHR11347">
    <property type="entry name" value="CYCLIC NUCLEOTIDE PHOSPHODIESTERASE"/>
    <property type="match status" value="1"/>
</dbReference>
<dbReference type="GO" id="GO:0046872">
    <property type="term" value="F:metal ion binding"/>
    <property type="evidence" value="ECO:0007669"/>
    <property type="project" value="UniProtKB-KW"/>
</dbReference>
<feature type="active site" description="Proton donor" evidence="4">
    <location>
        <position position="405"/>
    </location>
</feature>
<feature type="binding site" evidence="6">
    <location>
        <position position="446"/>
    </location>
    <ligand>
        <name>Zn(2+)</name>
        <dbReference type="ChEBI" id="CHEBI:29105"/>
        <label>1</label>
    </ligand>
</feature>
<comment type="similarity">
    <text evidence="7">Belongs to the cyclic nucleotide phosphodiesterase family.</text>
</comment>
<dbReference type="Proteomes" id="UP000008909">
    <property type="component" value="Unassembled WGS sequence"/>
</dbReference>
<dbReference type="GO" id="GO:0007165">
    <property type="term" value="P:signal transduction"/>
    <property type="evidence" value="ECO:0007669"/>
    <property type="project" value="InterPro"/>
</dbReference>
<dbReference type="PROSITE" id="PS51845">
    <property type="entry name" value="PDEASE_I_2"/>
    <property type="match status" value="1"/>
</dbReference>
<reference key="2">
    <citation type="submission" date="2011-10" db="EMBL/GenBank/DDBJ databases">
        <title>The genome and transcriptome sequence of Clonorchis sinensis provide insights into the carcinogenic liver fluke.</title>
        <authorList>
            <person name="Wang X."/>
            <person name="Huang Y."/>
            <person name="Chen W."/>
            <person name="Liu H."/>
            <person name="Guo L."/>
            <person name="Chen Y."/>
            <person name="Luo F."/>
            <person name="Zhou W."/>
            <person name="Sun J."/>
            <person name="Mao Q."/>
            <person name="Liang P."/>
            <person name="Zhou C."/>
            <person name="Tian Y."/>
            <person name="Men J."/>
            <person name="Lv X."/>
            <person name="Huang L."/>
            <person name="Zhou J."/>
            <person name="Hu Y."/>
            <person name="Li R."/>
            <person name="Zhang F."/>
            <person name="Lei H."/>
            <person name="Li X."/>
            <person name="Hu X."/>
            <person name="Liang C."/>
            <person name="Xu J."/>
            <person name="Wu Z."/>
            <person name="Yu X."/>
        </authorList>
    </citation>
    <scope>NUCLEOTIDE SEQUENCE</scope>
    <source>
        <strain>Henan</strain>
    </source>
</reference>
<dbReference type="CDD" id="cd00077">
    <property type="entry name" value="HDc"/>
    <property type="match status" value="1"/>
</dbReference>
<protein>
    <recommendedName>
        <fullName evidence="7">Phosphodiesterase</fullName>
        <ecNumber evidence="7">3.1.4.-</ecNumber>
    </recommendedName>
</protein>
<dbReference type="InterPro" id="IPR003607">
    <property type="entry name" value="HD/PDEase_dom"/>
</dbReference>
<dbReference type="InterPro" id="IPR023088">
    <property type="entry name" value="PDEase"/>
</dbReference>
<dbReference type="InterPro" id="IPR036971">
    <property type="entry name" value="PDEase_catalytic_dom_sf"/>
</dbReference>
<keyword evidence="1 6" id="KW-0479">Metal-binding</keyword>
<evidence type="ECO:0000313" key="9">
    <source>
        <dbReference type="EMBL" id="GAA50794.1"/>
    </source>
</evidence>
<feature type="binding site" evidence="6">
    <location>
        <position position="445"/>
    </location>
    <ligand>
        <name>Zn(2+)</name>
        <dbReference type="ChEBI" id="CHEBI:29105"/>
        <label>1</label>
    </ligand>
</feature>
<dbReference type="Pfam" id="PF00233">
    <property type="entry name" value="PDEase_I"/>
    <property type="match status" value="1"/>
</dbReference>
<dbReference type="Gene3D" id="1.10.1300.10">
    <property type="entry name" value="3'5'-cyclic nucleotide phosphodiesterase, catalytic domain"/>
    <property type="match status" value="1"/>
</dbReference>
<dbReference type="FunFam" id="1.10.1300.10:FF:000001">
    <property type="entry name" value="Phosphodiesterase"/>
    <property type="match status" value="1"/>
</dbReference>
<feature type="binding site" evidence="6">
    <location>
        <position position="563"/>
    </location>
    <ligand>
        <name>Zn(2+)</name>
        <dbReference type="ChEBI" id="CHEBI:29105"/>
        <label>1</label>
    </ligand>
</feature>
<dbReference type="InterPro" id="IPR040844">
    <property type="entry name" value="PDE4_UCR"/>
</dbReference>
<proteinExistence type="inferred from homology"/>
<evidence type="ECO:0000313" key="10">
    <source>
        <dbReference type="Proteomes" id="UP000008909"/>
    </source>
</evidence>
<dbReference type="EC" id="3.1.4.-" evidence="7"/>
<keyword evidence="3" id="KW-0114">cAMP</keyword>
<evidence type="ECO:0000256" key="4">
    <source>
        <dbReference type="PIRSR" id="PIRSR623088-1"/>
    </source>
</evidence>
<feature type="binding site" evidence="6">
    <location>
        <position position="409"/>
    </location>
    <ligand>
        <name>Zn(2+)</name>
        <dbReference type="ChEBI" id="CHEBI:29105"/>
        <label>1</label>
    </ligand>
</feature>
<keyword evidence="2 7" id="KW-0378">Hydrolase</keyword>
<feature type="binding site" evidence="5">
    <location>
        <begin position="405"/>
        <end position="409"/>
    </location>
    <ligand>
        <name>AMP</name>
        <dbReference type="ChEBI" id="CHEBI:456215"/>
    </ligand>
</feature>
<evidence type="ECO:0000256" key="6">
    <source>
        <dbReference type="PIRSR" id="PIRSR623088-3"/>
    </source>
</evidence>
<feature type="binding site" evidence="5">
    <location>
        <position position="446"/>
    </location>
    <ligand>
        <name>AMP</name>
        <dbReference type="ChEBI" id="CHEBI:456215"/>
    </ligand>
</feature>
<name>G7YCW0_CLOSI</name>
<comment type="cofactor">
    <cofactor evidence="7">
        <name>a divalent metal cation</name>
        <dbReference type="ChEBI" id="CHEBI:60240"/>
    </cofactor>
    <text evidence="7">Binds 2 divalent metal cations per subunit. Site 1 may preferentially bind zinc ions, while site 2 has a preference for magnesium and/or manganese ions.</text>
</comment>